<proteinExistence type="inferred from homology"/>
<keyword evidence="1" id="KW-0539">Nucleus</keyword>
<dbReference type="AlphaFoldDB" id="A0A6V7P4Z8"/>
<comment type="subunit">
    <text evidence="1">Homodimers and heterodimers.</text>
</comment>
<keyword evidence="1" id="KW-0678">Repressor</keyword>
<dbReference type="Pfam" id="PF02309">
    <property type="entry name" value="AUX_IAA"/>
    <property type="match status" value="1"/>
</dbReference>
<comment type="subcellular location">
    <subcellularLocation>
        <location evidence="1">Nucleus</location>
    </subcellularLocation>
</comment>
<dbReference type="EMBL" id="LR862145">
    <property type="protein sequence ID" value="CAD1825902.1"/>
    <property type="molecule type" value="Genomic_DNA"/>
</dbReference>
<sequence length="141" mass="15121">MMNMSESSSLRNAAKRPGWDEKAAAGCYAAPASAPAPMRKFLRLATLNDGVDDAASAITPRLAAALRRMFVDTDGSGHELAVDGARLDLSNAVPGYLVAYEDMEDDLLLAGDLNWKDFVRVAKRIRIIPAKASTRKKTVGA</sequence>
<dbReference type="Gene3D" id="3.10.20.90">
    <property type="entry name" value="Phosphatidylinositol 3-kinase Catalytic Subunit, Chain A, domain 1"/>
    <property type="match status" value="1"/>
</dbReference>
<dbReference type="GO" id="GO:0009734">
    <property type="term" value="P:auxin-activated signaling pathway"/>
    <property type="evidence" value="ECO:0007669"/>
    <property type="project" value="UniProtKB-UniRule"/>
</dbReference>
<feature type="domain" description="AUX/IAA" evidence="2">
    <location>
        <begin position="62"/>
        <end position="128"/>
    </location>
</feature>
<dbReference type="GO" id="GO:0005634">
    <property type="term" value="C:nucleus"/>
    <property type="evidence" value="ECO:0007669"/>
    <property type="project" value="UniProtKB-SubCell"/>
</dbReference>
<comment type="function">
    <text evidence="1">Aux/IAA proteins are short-lived transcriptional factors that function as repressors of early auxin response genes at low auxin concentrations.</text>
</comment>
<protein>
    <recommendedName>
        <fullName evidence="1">Auxin-responsive protein</fullName>
    </recommendedName>
</protein>
<accession>A0A6V7P4Z8</accession>
<evidence type="ECO:0000313" key="3">
    <source>
        <dbReference type="EMBL" id="CAD1825902.1"/>
    </source>
</evidence>
<gene>
    <name evidence="3" type="ORF">CB5_LOCUS9113</name>
</gene>
<keyword evidence="1" id="KW-0804">Transcription</keyword>
<evidence type="ECO:0000259" key="2">
    <source>
        <dbReference type="Pfam" id="PF02309"/>
    </source>
</evidence>
<keyword evidence="1" id="KW-0927">Auxin signaling pathway</keyword>
<reference evidence="3" key="1">
    <citation type="submission" date="2020-07" db="EMBL/GenBank/DDBJ databases">
        <authorList>
            <person name="Lin J."/>
        </authorList>
    </citation>
    <scope>NUCLEOTIDE SEQUENCE</scope>
</reference>
<organism evidence="3">
    <name type="scientific">Ananas comosus var. bracteatus</name>
    <name type="common">red pineapple</name>
    <dbReference type="NCBI Taxonomy" id="296719"/>
    <lineage>
        <taxon>Eukaryota</taxon>
        <taxon>Viridiplantae</taxon>
        <taxon>Streptophyta</taxon>
        <taxon>Embryophyta</taxon>
        <taxon>Tracheophyta</taxon>
        <taxon>Spermatophyta</taxon>
        <taxon>Magnoliopsida</taxon>
        <taxon>Liliopsida</taxon>
        <taxon>Poales</taxon>
        <taxon>Bromeliaceae</taxon>
        <taxon>Bromelioideae</taxon>
        <taxon>Ananas</taxon>
    </lineage>
</organism>
<dbReference type="InterPro" id="IPR033389">
    <property type="entry name" value="AUX/IAA_dom"/>
</dbReference>
<name>A0A6V7P4Z8_ANACO</name>
<keyword evidence="1" id="KW-0805">Transcription regulation</keyword>
<evidence type="ECO:0000256" key="1">
    <source>
        <dbReference type="RuleBase" id="RU004549"/>
    </source>
</evidence>
<comment type="similarity">
    <text evidence="1">Belongs to the Aux/IAA family.</text>
</comment>